<dbReference type="AlphaFoldDB" id="A0A4Q7M2S6"/>
<organism evidence="1 2">
    <name type="scientific">Xylanimonas ulmi</name>
    <dbReference type="NCBI Taxonomy" id="228973"/>
    <lineage>
        <taxon>Bacteria</taxon>
        <taxon>Bacillati</taxon>
        <taxon>Actinomycetota</taxon>
        <taxon>Actinomycetes</taxon>
        <taxon>Micrococcales</taxon>
        <taxon>Promicromonosporaceae</taxon>
        <taxon>Xylanimonas</taxon>
    </lineage>
</organism>
<evidence type="ECO:0000313" key="1">
    <source>
        <dbReference type="EMBL" id="RZS62196.1"/>
    </source>
</evidence>
<comment type="caution">
    <text evidence="1">The sequence shown here is derived from an EMBL/GenBank/DDBJ whole genome shotgun (WGS) entry which is preliminary data.</text>
</comment>
<proteinExistence type="predicted"/>
<keyword evidence="2" id="KW-1185">Reference proteome</keyword>
<dbReference type="RefSeq" id="WP_130415454.1">
    <property type="nucleotide sequence ID" value="NZ_SGWX01000001.1"/>
</dbReference>
<dbReference type="Proteomes" id="UP000293852">
    <property type="component" value="Unassembled WGS sequence"/>
</dbReference>
<accession>A0A4Q7M2S6</accession>
<sequence length="100" mass="10854">MNGPGRETVHRRDIDGVEYDAPLDVTCLDCGDRAAADFEHHYYGLPSGWEAYSPERGYRGGVVCGPCVGRAIDDVLDALRTVPEDFIWQPGAGMDEGIGP</sequence>
<evidence type="ECO:0000313" key="2">
    <source>
        <dbReference type="Proteomes" id="UP000293852"/>
    </source>
</evidence>
<reference evidence="1 2" key="1">
    <citation type="submission" date="2019-02" db="EMBL/GenBank/DDBJ databases">
        <title>Sequencing the genomes of 1000 actinobacteria strains.</title>
        <authorList>
            <person name="Klenk H.-P."/>
        </authorList>
    </citation>
    <scope>NUCLEOTIDE SEQUENCE [LARGE SCALE GENOMIC DNA]</scope>
    <source>
        <strain evidence="1 2">DSM 16932</strain>
    </source>
</reference>
<name>A0A4Q7M2S6_9MICO</name>
<protein>
    <submittedName>
        <fullName evidence="1">Uncharacterized protein</fullName>
    </submittedName>
</protein>
<dbReference type="EMBL" id="SGWX01000001">
    <property type="protein sequence ID" value="RZS62196.1"/>
    <property type="molecule type" value="Genomic_DNA"/>
</dbReference>
<gene>
    <name evidence="1" type="ORF">EV386_2517</name>
</gene>